<feature type="transmembrane region" description="Helical" evidence="1">
    <location>
        <begin position="7"/>
        <end position="23"/>
    </location>
</feature>
<keyword evidence="1" id="KW-1133">Transmembrane helix</keyword>
<keyword evidence="1" id="KW-0812">Transmembrane</keyword>
<dbReference type="AlphaFoldDB" id="A0A9Q3Z875"/>
<evidence type="ECO:0000313" key="2">
    <source>
        <dbReference type="EMBL" id="MCD9875262.1"/>
    </source>
</evidence>
<protein>
    <submittedName>
        <fullName evidence="2">Uncharacterized protein</fullName>
    </submittedName>
</protein>
<dbReference type="Proteomes" id="UP001108029">
    <property type="component" value="Unassembled WGS sequence"/>
</dbReference>
<gene>
    <name evidence="2" type="ORF">LJ657_16600</name>
</gene>
<comment type="caution">
    <text evidence="2">The sequence shown here is derived from an EMBL/GenBank/DDBJ whole genome shotgun (WGS) entry which is preliminary data.</text>
</comment>
<dbReference type="RefSeq" id="WP_232649383.1">
    <property type="nucleotide sequence ID" value="NZ_JAJSBI010000007.1"/>
</dbReference>
<evidence type="ECO:0000313" key="3">
    <source>
        <dbReference type="Proteomes" id="UP001108029"/>
    </source>
</evidence>
<sequence>MYGPRAAMWGLAGCSFFLAFMSIANWPVILGEAFFVVGLVLIGSAEVYGDRRRKREKFNQQFASVDDFFQTVDKEALLRIREERGVAVAVRELKRQYPSVSLATAAQLVKGL</sequence>
<proteinExistence type="predicted"/>
<feature type="transmembrane region" description="Helical" evidence="1">
    <location>
        <begin position="29"/>
        <end position="48"/>
    </location>
</feature>
<name>A0A9Q3Z875_9ACTN</name>
<dbReference type="EMBL" id="JAJSBI010000007">
    <property type="protein sequence ID" value="MCD9875262.1"/>
    <property type="molecule type" value="Genomic_DNA"/>
</dbReference>
<accession>A0A9Q3Z875</accession>
<organism evidence="2 3">
    <name type="scientific">Streptomyces guryensis</name>
    <dbReference type="NCBI Taxonomy" id="2886947"/>
    <lineage>
        <taxon>Bacteria</taxon>
        <taxon>Bacillati</taxon>
        <taxon>Actinomycetota</taxon>
        <taxon>Actinomycetes</taxon>
        <taxon>Kitasatosporales</taxon>
        <taxon>Streptomycetaceae</taxon>
        <taxon>Streptomyces</taxon>
    </lineage>
</organism>
<reference evidence="2" key="1">
    <citation type="submission" date="2021-12" db="EMBL/GenBank/DDBJ databases">
        <authorList>
            <person name="Lee J.-H."/>
            <person name="Kim S.-B."/>
        </authorList>
    </citation>
    <scope>NUCLEOTIDE SEQUENCE</scope>
    <source>
        <strain evidence="2">NR30</strain>
    </source>
</reference>
<keyword evidence="1" id="KW-0472">Membrane</keyword>
<evidence type="ECO:0000256" key="1">
    <source>
        <dbReference type="SAM" id="Phobius"/>
    </source>
</evidence>
<keyword evidence="3" id="KW-1185">Reference proteome</keyword>